<gene>
    <name evidence="1" type="ORF">ABGB03_14575</name>
</gene>
<organism evidence="1">
    <name type="scientific">Pontimicrobium sp. SW4</name>
    <dbReference type="NCBI Taxonomy" id="3153519"/>
    <lineage>
        <taxon>Bacteria</taxon>
        <taxon>Pseudomonadati</taxon>
        <taxon>Bacteroidota</taxon>
        <taxon>Flavobacteriia</taxon>
        <taxon>Flavobacteriales</taxon>
        <taxon>Flavobacteriaceae</taxon>
        <taxon>Pontimicrobium</taxon>
    </lineage>
</organism>
<dbReference type="RefSeq" id="WP_347923341.1">
    <property type="nucleotide sequence ID" value="NZ_CP157199.1"/>
</dbReference>
<dbReference type="AlphaFoldDB" id="A0AAU7BSJ9"/>
<name>A0AAU7BSJ9_9FLAO</name>
<evidence type="ECO:0000313" key="1">
    <source>
        <dbReference type="EMBL" id="XBG61074.1"/>
    </source>
</evidence>
<dbReference type="EMBL" id="CP157199">
    <property type="protein sequence ID" value="XBG61074.1"/>
    <property type="molecule type" value="Genomic_DNA"/>
</dbReference>
<proteinExistence type="predicted"/>
<protein>
    <submittedName>
        <fullName evidence="1">Uncharacterized protein</fullName>
    </submittedName>
</protein>
<accession>A0AAU7BSJ9</accession>
<reference evidence="1" key="1">
    <citation type="submission" date="2024-05" db="EMBL/GenBank/DDBJ databases">
        <title>Pontimicrobium maritimus sp. nov., isolated form sea water.</title>
        <authorList>
            <person name="Muhammad N."/>
            <person name="Vuong T.Q."/>
            <person name="Han H.L."/>
            <person name="Kim S.-G."/>
        </authorList>
    </citation>
    <scope>NUCLEOTIDE SEQUENCE</scope>
    <source>
        <strain evidence="1">SW4</strain>
    </source>
</reference>
<sequence>MTDSKGANLDSIRLQRLDFFQNCCDKLIIEFGEIYENGANGSDNTTRPHSNFLATIFDQLKSKELIESIKFVVDKNSALLINENYWFMLDNIARKIINVGKNDDDGESSVDVYKILSITEFAVIATQPVVLEFNGDLEEGSRLFKQLTITERLVNGYFAWVCAYEFLSSWTSLKDLTYNKEESKQLELDKIWKDIQFYKEDIPERERALTIFVEHIRIVSNSNPISFPIWTNAMWWRMLLLHIQDRVSKEIKENPPKT</sequence>